<dbReference type="Gene3D" id="3.30.870.10">
    <property type="entry name" value="Endonuclease Chain A"/>
    <property type="match status" value="2"/>
</dbReference>
<keyword evidence="16" id="KW-1185">Reference proteome</keyword>
<comment type="catalytic activity">
    <reaction evidence="12">
        <text>2 a 1,2-diacyl-sn-glycero-3-phospho-(1'-sn-glycerol) = a cardiolipin + glycerol</text>
        <dbReference type="Rhea" id="RHEA:31451"/>
        <dbReference type="ChEBI" id="CHEBI:17754"/>
        <dbReference type="ChEBI" id="CHEBI:62237"/>
        <dbReference type="ChEBI" id="CHEBI:64716"/>
    </reaction>
</comment>
<dbReference type="PANTHER" id="PTHR21248:SF22">
    <property type="entry name" value="PHOSPHOLIPASE D"/>
    <property type="match status" value="1"/>
</dbReference>
<dbReference type="HAMAP" id="MF_01916">
    <property type="entry name" value="Cardiolipin_synth_Cls"/>
    <property type="match status" value="1"/>
</dbReference>
<keyword evidence="9 12" id="KW-0472">Membrane</keyword>
<keyword evidence="4 12" id="KW-0808">Transferase</keyword>
<keyword evidence="8 12" id="KW-0443">Lipid metabolism</keyword>
<dbReference type="PROSITE" id="PS50035">
    <property type="entry name" value="PLD"/>
    <property type="match status" value="2"/>
</dbReference>
<keyword evidence="11 12" id="KW-1208">Phospholipid metabolism</keyword>
<dbReference type="InterPro" id="IPR001736">
    <property type="entry name" value="PLipase_D/transphosphatidylase"/>
</dbReference>
<comment type="similarity">
    <text evidence="12">Belongs to the phospholipase D family. Cardiolipin synthase subfamily.</text>
</comment>
<feature type="active site" evidence="12">
    <location>
        <position position="222"/>
    </location>
</feature>
<evidence type="ECO:0000256" key="6">
    <source>
        <dbReference type="ARBA" id="ARBA00022737"/>
    </source>
</evidence>
<feature type="active site" evidence="12">
    <location>
        <position position="407"/>
    </location>
</feature>
<dbReference type="RefSeq" id="WP_173662560.1">
    <property type="nucleotide sequence ID" value="NZ_JAOUSE010000065.1"/>
</dbReference>
<accession>A0ABT2WLR0</accession>
<dbReference type="Proteomes" id="UP001208656">
    <property type="component" value="Unassembled WGS sequence"/>
</dbReference>
<dbReference type="SMART" id="SM00155">
    <property type="entry name" value="PLDc"/>
    <property type="match status" value="2"/>
</dbReference>
<reference evidence="15 16" key="1">
    <citation type="submission" date="2022-10" db="EMBL/GenBank/DDBJ databases">
        <title>Description of Fervidibacillus gen. nov. in the family Fervidibacillaceae fam. nov. with two species, Fervidibacillus albus sp. nov., and Fervidibacillus halotolerans sp. nov., isolated from tidal flat sediments.</title>
        <authorList>
            <person name="Kwon K.K."/>
            <person name="Yang S.-H."/>
        </authorList>
    </citation>
    <scope>NUCLEOTIDE SEQUENCE [LARGE SCALE GENOMIC DNA]</scope>
    <source>
        <strain evidence="15 16">DSM 23332</strain>
    </source>
</reference>
<gene>
    <name evidence="15" type="primary">cls</name>
    <name evidence="15" type="ORF">OEV82_14475</name>
</gene>
<comment type="caution">
    <text evidence="15">The sequence shown here is derived from an EMBL/GenBank/DDBJ whole genome shotgun (WGS) entry which is preliminary data.</text>
</comment>
<evidence type="ECO:0000256" key="5">
    <source>
        <dbReference type="ARBA" id="ARBA00022692"/>
    </source>
</evidence>
<evidence type="ECO:0000256" key="4">
    <source>
        <dbReference type="ARBA" id="ARBA00022679"/>
    </source>
</evidence>
<feature type="active site" evidence="12">
    <location>
        <position position="229"/>
    </location>
</feature>
<dbReference type="InterPro" id="IPR022924">
    <property type="entry name" value="Cardiolipin_synthase"/>
</dbReference>
<keyword evidence="2 12" id="KW-1003">Cell membrane</keyword>
<evidence type="ECO:0000313" key="16">
    <source>
        <dbReference type="Proteomes" id="UP001208656"/>
    </source>
</evidence>
<dbReference type="CDD" id="cd09110">
    <property type="entry name" value="PLDc_CLS_1"/>
    <property type="match status" value="1"/>
</dbReference>
<dbReference type="Pfam" id="PF13091">
    <property type="entry name" value="PLDc_2"/>
    <property type="match status" value="2"/>
</dbReference>
<keyword evidence="10 12" id="KW-0594">Phospholipid biosynthesis</keyword>
<feature type="active site" evidence="12">
    <location>
        <position position="400"/>
    </location>
</feature>
<keyword evidence="7 12" id="KW-1133">Transmembrane helix</keyword>
<protein>
    <recommendedName>
        <fullName evidence="12 13">Cardiolipin synthase</fullName>
        <shortName evidence="12">CL synthase</shortName>
        <ecNumber evidence="12 13">2.7.8.-</ecNumber>
    </recommendedName>
</protein>
<evidence type="ECO:0000256" key="1">
    <source>
        <dbReference type="ARBA" id="ARBA00004651"/>
    </source>
</evidence>
<feature type="active site" evidence="12">
    <location>
        <position position="224"/>
    </location>
</feature>
<evidence type="ECO:0000256" key="8">
    <source>
        <dbReference type="ARBA" id="ARBA00023098"/>
    </source>
</evidence>
<proteinExistence type="inferred from homology"/>
<dbReference type="InterPro" id="IPR027379">
    <property type="entry name" value="CLS_N"/>
</dbReference>
<evidence type="ECO:0000256" key="10">
    <source>
        <dbReference type="ARBA" id="ARBA00023209"/>
    </source>
</evidence>
<feature type="domain" description="PLD phosphodiesterase" evidence="14">
    <location>
        <begin position="395"/>
        <end position="422"/>
    </location>
</feature>
<comment type="function">
    <text evidence="12">Catalyzes the reversible phosphatidyl group transfer from one phosphatidylglycerol molecule to another to form cardiolipin (CL) (diphosphatidylglycerol) and glycerol.</text>
</comment>
<dbReference type="Pfam" id="PF13396">
    <property type="entry name" value="PLDc_N"/>
    <property type="match status" value="1"/>
</dbReference>
<organism evidence="15 16">
    <name type="scientific">Pallidibacillus thermolactis</name>
    <dbReference type="NCBI Taxonomy" id="251051"/>
    <lineage>
        <taxon>Bacteria</taxon>
        <taxon>Bacillati</taxon>
        <taxon>Bacillota</taxon>
        <taxon>Bacilli</taxon>
        <taxon>Bacillales</taxon>
        <taxon>Bacillaceae</taxon>
        <taxon>Pallidibacillus</taxon>
    </lineage>
</organism>
<comment type="caution">
    <text evidence="12">Lacks conserved residue(s) required for the propagation of feature annotation.</text>
</comment>
<evidence type="ECO:0000256" key="2">
    <source>
        <dbReference type="ARBA" id="ARBA00022475"/>
    </source>
</evidence>
<evidence type="ECO:0000256" key="12">
    <source>
        <dbReference type="HAMAP-Rule" id="MF_01916"/>
    </source>
</evidence>
<dbReference type="PANTHER" id="PTHR21248">
    <property type="entry name" value="CARDIOLIPIN SYNTHASE"/>
    <property type="match status" value="1"/>
</dbReference>
<evidence type="ECO:0000256" key="9">
    <source>
        <dbReference type="ARBA" id="ARBA00023136"/>
    </source>
</evidence>
<feature type="domain" description="PLD phosphodiesterase" evidence="14">
    <location>
        <begin position="217"/>
        <end position="244"/>
    </location>
</feature>
<keyword evidence="3 12" id="KW-0444">Lipid biosynthesis</keyword>
<dbReference type="NCBIfam" id="TIGR04265">
    <property type="entry name" value="bac_cardiolipin"/>
    <property type="match status" value="1"/>
</dbReference>
<keyword evidence="6" id="KW-0677">Repeat</keyword>
<evidence type="ECO:0000313" key="15">
    <source>
        <dbReference type="EMBL" id="MCU9595634.1"/>
    </source>
</evidence>
<comment type="subcellular location">
    <subcellularLocation>
        <location evidence="1 12">Cell membrane</location>
        <topology evidence="1 12">Multi-pass membrane protein</topology>
    </subcellularLocation>
</comment>
<dbReference type="EC" id="2.7.8.-" evidence="12 13"/>
<feature type="active site" evidence="12">
    <location>
        <position position="402"/>
    </location>
</feature>
<evidence type="ECO:0000256" key="7">
    <source>
        <dbReference type="ARBA" id="ARBA00022989"/>
    </source>
</evidence>
<dbReference type="InterPro" id="IPR025202">
    <property type="entry name" value="PLD-like_dom"/>
</dbReference>
<name>A0ABT2WLR0_9BACI</name>
<dbReference type="InterPro" id="IPR030874">
    <property type="entry name" value="Cardiolipin_synth_Firmi"/>
</dbReference>
<evidence type="ECO:0000259" key="14">
    <source>
        <dbReference type="PROSITE" id="PS50035"/>
    </source>
</evidence>
<evidence type="ECO:0000256" key="11">
    <source>
        <dbReference type="ARBA" id="ARBA00023264"/>
    </source>
</evidence>
<sequence>MSFLTVFITSIFFLNFIFASIVVFFERRNPSSTWAWLLVLFFIPLLGFVLYLTLGQNLKRKKLFVWEDLKKIGLDDLIQKQKNTLKNQQYHPLSKELEKYRDMMYLFLSNNHALITNDNKLDIFTDGKEKFHALFKDIEAAKHHIHLQYYIFRDDQLGTKLIDLLTKKAKEGVEVKVLYDEMGSRRIKKRAFNKLKKAGGYVEIFFPSKIPLVNLRINFRNHRKIVVIDGKIAYLGGFNVGDEYLGLVKKFGYWRDTHLRIEGTAVHAAQIRFILDWNQASDRNDIYYDPKYFPNITQKGKIPIQVVTSGPDSQYEHIKNGYIKMISLAKKSIYIQTPYFIPDNSILDALRIAVLSGVEVNIMIPNKPDHLFVYWATLSYIGELLEAGANVYIYDNGFIHAKMIVVDDLAASIGTANIDVRSFQLNFEVNAFIYDSQTAKRLVHIFEQDIKKSRRLTYDQYLQRPLIIRFKESISRLLSPIL</sequence>
<keyword evidence="5 12" id="KW-0812">Transmembrane</keyword>
<dbReference type="SUPFAM" id="SSF56024">
    <property type="entry name" value="Phospholipase D/nuclease"/>
    <property type="match status" value="2"/>
</dbReference>
<feature type="transmembrane region" description="Helical" evidence="12">
    <location>
        <begin position="35"/>
        <end position="54"/>
    </location>
</feature>
<evidence type="ECO:0000256" key="3">
    <source>
        <dbReference type="ARBA" id="ARBA00022516"/>
    </source>
</evidence>
<evidence type="ECO:0000256" key="13">
    <source>
        <dbReference type="NCBIfam" id="TIGR04265"/>
    </source>
</evidence>
<dbReference type="EMBL" id="JAOUSE010000065">
    <property type="protein sequence ID" value="MCU9595634.1"/>
    <property type="molecule type" value="Genomic_DNA"/>
</dbReference>
<dbReference type="CDD" id="cd09112">
    <property type="entry name" value="PLDc_CLS_2"/>
    <property type="match status" value="1"/>
</dbReference>